<evidence type="ECO:0000256" key="2">
    <source>
        <dbReference type="ARBA" id="ARBA00004906"/>
    </source>
</evidence>
<dbReference type="InterPro" id="IPR000225">
    <property type="entry name" value="Armadillo"/>
</dbReference>
<dbReference type="InterPro" id="IPR057623">
    <property type="entry name" value="PUB12-19-like_N"/>
</dbReference>
<dbReference type="InterPro" id="IPR058678">
    <property type="entry name" value="ARM_PUB"/>
</dbReference>
<comment type="catalytic activity">
    <reaction evidence="1">
        <text>S-ubiquitinyl-[E2 ubiquitin-conjugating enzyme]-L-cysteine + [acceptor protein]-L-lysine = [E2 ubiquitin-conjugating enzyme]-L-cysteine + N(6)-ubiquitinyl-[acceptor protein]-L-lysine.</text>
        <dbReference type="EC" id="2.3.2.27"/>
    </reaction>
</comment>
<dbReference type="SMART" id="SM00504">
    <property type="entry name" value="Ubox"/>
    <property type="match status" value="1"/>
</dbReference>
<evidence type="ECO:0000256" key="7">
    <source>
        <dbReference type="PROSITE-ProRule" id="PRU00259"/>
    </source>
</evidence>
<keyword evidence="6" id="KW-0833">Ubl conjugation pathway</keyword>
<dbReference type="Pfam" id="PF25368">
    <property type="entry name" value="PUB10_N"/>
    <property type="match status" value="1"/>
</dbReference>
<evidence type="ECO:0000256" key="6">
    <source>
        <dbReference type="ARBA" id="ARBA00022786"/>
    </source>
</evidence>
<dbReference type="FunFam" id="3.30.40.10:FF:000442">
    <property type="entry name" value="RING-type E3 ubiquitin transferase"/>
    <property type="match status" value="1"/>
</dbReference>
<evidence type="ECO:0000256" key="4">
    <source>
        <dbReference type="ARBA" id="ARBA00022679"/>
    </source>
</evidence>
<accession>A0A834WSE7</accession>
<comment type="pathway">
    <text evidence="2">Protein modification; protein ubiquitination.</text>
</comment>
<protein>
    <recommendedName>
        <fullName evidence="3">RING-type E3 ubiquitin transferase</fullName>
        <ecNumber evidence="3">2.3.2.27</ecNumber>
    </recommendedName>
</protein>
<evidence type="ECO:0000256" key="1">
    <source>
        <dbReference type="ARBA" id="ARBA00000900"/>
    </source>
</evidence>
<dbReference type="PANTHER" id="PTHR23315:SF307">
    <property type="entry name" value="U-BOX DOMAIN-CONTAINING PROTEIN 19"/>
    <property type="match status" value="1"/>
</dbReference>
<evidence type="ECO:0000256" key="3">
    <source>
        <dbReference type="ARBA" id="ARBA00012483"/>
    </source>
</evidence>
<dbReference type="Pfam" id="PF25598">
    <property type="entry name" value="ARM_PUB"/>
    <property type="match status" value="1"/>
</dbReference>
<dbReference type="SMART" id="SM00185">
    <property type="entry name" value="ARM"/>
    <property type="match status" value="4"/>
</dbReference>
<dbReference type="FunFam" id="1.25.10.10:FF:000485">
    <property type="entry name" value="RING-type E3 ubiquitin transferase"/>
    <property type="match status" value="1"/>
</dbReference>
<evidence type="ECO:0000256" key="5">
    <source>
        <dbReference type="ARBA" id="ARBA00022737"/>
    </source>
</evidence>
<dbReference type="EC" id="2.3.2.27" evidence="3"/>
<dbReference type="UniPathway" id="UPA00143"/>
<dbReference type="Pfam" id="PF04564">
    <property type="entry name" value="U-box"/>
    <property type="match status" value="1"/>
</dbReference>
<evidence type="ECO:0000313" key="10">
    <source>
        <dbReference type="Proteomes" id="UP000634136"/>
    </source>
</evidence>
<dbReference type="OrthoDB" id="10064100at2759"/>
<feature type="repeat" description="ARM" evidence="7">
    <location>
        <begin position="543"/>
        <end position="586"/>
    </location>
</feature>
<dbReference type="SUPFAM" id="SSF48371">
    <property type="entry name" value="ARM repeat"/>
    <property type="match status" value="1"/>
</dbReference>
<dbReference type="AlphaFoldDB" id="A0A834WSE7"/>
<name>A0A834WSE7_9FABA</name>
<keyword evidence="4" id="KW-0808">Transferase</keyword>
<evidence type="ECO:0000313" key="9">
    <source>
        <dbReference type="EMBL" id="KAF7829369.1"/>
    </source>
</evidence>
<dbReference type="InterPro" id="IPR045210">
    <property type="entry name" value="RING-Ubox_PUB"/>
</dbReference>
<reference evidence="9" key="1">
    <citation type="submission" date="2020-09" db="EMBL/GenBank/DDBJ databases">
        <title>Genome-Enabled Discovery of Anthraquinone Biosynthesis in Senna tora.</title>
        <authorList>
            <person name="Kang S.-H."/>
            <person name="Pandey R.P."/>
            <person name="Lee C.-M."/>
            <person name="Sim J.-S."/>
            <person name="Jeong J.-T."/>
            <person name="Choi B.-S."/>
            <person name="Jung M."/>
            <person name="Ginzburg D."/>
            <person name="Zhao K."/>
            <person name="Won S.Y."/>
            <person name="Oh T.-J."/>
            <person name="Yu Y."/>
            <person name="Kim N.-H."/>
            <person name="Lee O.R."/>
            <person name="Lee T.-H."/>
            <person name="Bashyal P."/>
            <person name="Kim T.-S."/>
            <person name="Lee W.-H."/>
            <person name="Kawkins C."/>
            <person name="Kim C.-K."/>
            <person name="Kim J.S."/>
            <person name="Ahn B.O."/>
            <person name="Rhee S.Y."/>
            <person name="Sohng J.K."/>
        </authorList>
    </citation>
    <scope>NUCLEOTIDE SEQUENCE</scope>
    <source>
        <tissue evidence="9">Leaf</tissue>
    </source>
</reference>
<dbReference type="PANTHER" id="PTHR23315">
    <property type="entry name" value="U BOX DOMAIN-CONTAINING"/>
    <property type="match status" value="1"/>
</dbReference>
<dbReference type="InterPro" id="IPR013083">
    <property type="entry name" value="Znf_RING/FYVE/PHD"/>
</dbReference>
<dbReference type="PROSITE" id="PS51698">
    <property type="entry name" value="U_BOX"/>
    <property type="match status" value="1"/>
</dbReference>
<dbReference type="SUPFAM" id="SSF57850">
    <property type="entry name" value="RING/U-box"/>
    <property type="match status" value="1"/>
</dbReference>
<proteinExistence type="predicted"/>
<organism evidence="9 10">
    <name type="scientific">Senna tora</name>
    <dbReference type="NCBI Taxonomy" id="362788"/>
    <lineage>
        <taxon>Eukaryota</taxon>
        <taxon>Viridiplantae</taxon>
        <taxon>Streptophyta</taxon>
        <taxon>Embryophyta</taxon>
        <taxon>Tracheophyta</taxon>
        <taxon>Spermatophyta</taxon>
        <taxon>Magnoliopsida</taxon>
        <taxon>eudicotyledons</taxon>
        <taxon>Gunneridae</taxon>
        <taxon>Pentapetalae</taxon>
        <taxon>rosids</taxon>
        <taxon>fabids</taxon>
        <taxon>Fabales</taxon>
        <taxon>Fabaceae</taxon>
        <taxon>Caesalpinioideae</taxon>
        <taxon>Cassia clade</taxon>
        <taxon>Senna</taxon>
    </lineage>
</organism>
<dbReference type="Proteomes" id="UP000634136">
    <property type="component" value="Unassembled WGS sequence"/>
</dbReference>
<evidence type="ECO:0000259" key="8">
    <source>
        <dbReference type="PROSITE" id="PS51698"/>
    </source>
</evidence>
<dbReference type="InterPro" id="IPR003613">
    <property type="entry name" value="Ubox_domain"/>
</dbReference>
<dbReference type="EMBL" id="JAAIUW010000006">
    <property type="protein sequence ID" value="KAF7829369.1"/>
    <property type="molecule type" value="Genomic_DNA"/>
</dbReference>
<feature type="repeat" description="ARM" evidence="7">
    <location>
        <begin position="418"/>
        <end position="460"/>
    </location>
</feature>
<gene>
    <name evidence="9" type="ORF">G2W53_020533</name>
</gene>
<dbReference type="InterPro" id="IPR011989">
    <property type="entry name" value="ARM-like"/>
</dbReference>
<keyword evidence="5" id="KW-0677">Repeat</keyword>
<dbReference type="CDD" id="cd16664">
    <property type="entry name" value="RING-Ubox_PUB"/>
    <property type="match status" value="1"/>
</dbReference>
<comment type="caution">
    <text evidence="9">The sequence shown here is derived from an EMBL/GenBank/DDBJ whole genome shotgun (WGS) entry which is preliminary data.</text>
</comment>
<dbReference type="GO" id="GO:0061630">
    <property type="term" value="F:ubiquitin protein ligase activity"/>
    <property type="evidence" value="ECO:0007669"/>
    <property type="project" value="UniProtKB-EC"/>
</dbReference>
<dbReference type="Gene3D" id="1.25.10.10">
    <property type="entry name" value="Leucine-rich Repeat Variant"/>
    <property type="match status" value="1"/>
</dbReference>
<feature type="domain" description="U-box" evidence="8">
    <location>
        <begin position="272"/>
        <end position="346"/>
    </location>
</feature>
<sequence>MIQKSYVSDRRILTFPAVHPSEDISIPTLLTSLLTLSRSICNFKSKFFPCNKKNARKGIRMIEALEIFLEDIRDRQWILPNHVVLSLSELHLTFQKLQFLLQDCTREGYKLWMLMESDRIATHFHILSKSVATALDVFPFDSVNVSMEVKEHIELLVKQARKGRVEVEPEDKRAMMCVVSILNQFEKLTTPSMSDLKWVLDYIGVRRWSECNKEIKFLGYEKMNEEQGKMELLSSLVGFMSYCRCVVIQVVDNNGDNPKSEEKENIIMSSCFNPNDFRCPISLEFMNDPVTIETGHTYDRSSILKWFNSGNPICPKTGKSLSSIELVPNLALRALIHQYCSQNGIPVPDVGQKNRDRDINKTCHPGSLAAEQTMKMQATFLREQIQNEAEEERNRAAYEIRNLSKTNIFNRSCFMESGIVPHLLTLLLSSSPTTQENAIAGLLNLSKHPKGRSIIVLNWGLELIVGVLKKGMKLESRHHAAATLYYLASDEKNRKLIGEEPEAISSLISLIKDGSDRGKKNGLVAIFGLLFNAENHKRVIEAKAIPLLVNILRTSEREDLVTDSLAVLASLAEKSEGTKAILQNGAALHLSVEILNSYSTSRVGKEHCVSLLLSLSINGEADVIALLVKNHSLMGSLYSLLSEGTSRAGKKASALIRVLHDFCERRPSGFKTSVLPQEQSIHVW</sequence>
<keyword evidence="10" id="KW-1185">Reference proteome</keyword>
<dbReference type="InterPro" id="IPR016024">
    <property type="entry name" value="ARM-type_fold"/>
</dbReference>
<dbReference type="PROSITE" id="PS50176">
    <property type="entry name" value="ARM_REPEAT"/>
    <property type="match status" value="2"/>
</dbReference>
<dbReference type="GO" id="GO:0010029">
    <property type="term" value="P:regulation of seed germination"/>
    <property type="evidence" value="ECO:0007669"/>
    <property type="project" value="UniProtKB-ARBA"/>
</dbReference>
<dbReference type="GO" id="GO:0016567">
    <property type="term" value="P:protein ubiquitination"/>
    <property type="evidence" value="ECO:0007669"/>
    <property type="project" value="UniProtKB-UniPathway"/>
</dbReference>
<dbReference type="Gene3D" id="3.30.40.10">
    <property type="entry name" value="Zinc/RING finger domain, C3HC4 (zinc finger)"/>
    <property type="match status" value="1"/>
</dbReference>